<name>A0A7S3J9F8_9SPIT</name>
<dbReference type="EMBL" id="HBII01019439">
    <property type="protein sequence ID" value="CAE0349254.1"/>
    <property type="molecule type" value="Transcribed_RNA"/>
</dbReference>
<feature type="region of interest" description="Disordered" evidence="1">
    <location>
        <begin position="122"/>
        <end position="148"/>
    </location>
</feature>
<evidence type="ECO:0000256" key="1">
    <source>
        <dbReference type="SAM" id="MobiDB-lite"/>
    </source>
</evidence>
<reference evidence="2" key="1">
    <citation type="submission" date="2021-01" db="EMBL/GenBank/DDBJ databases">
        <authorList>
            <person name="Corre E."/>
            <person name="Pelletier E."/>
            <person name="Niang G."/>
            <person name="Scheremetjew M."/>
            <person name="Finn R."/>
            <person name="Kale V."/>
            <person name="Holt S."/>
            <person name="Cochrane G."/>
            <person name="Meng A."/>
            <person name="Brown T."/>
            <person name="Cohen L."/>
        </authorList>
    </citation>
    <scope>NUCLEOTIDE SEQUENCE</scope>
    <source>
        <strain evidence="2">FSP1.4</strain>
    </source>
</reference>
<organism evidence="2">
    <name type="scientific">Euplotes harpa</name>
    <dbReference type="NCBI Taxonomy" id="151035"/>
    <lineage>
        <taxon>Eukaryota</taxon>
        <taxon>Sar</taxon>
        <taxon>Alveolata</taxon>
        <taxon>Ciliophora</taxon>
        <taxon>Intramacronucleata</taxon>
        <taxon>Spirotrichea</taxon>
        <taxon>Hypotrichia</taxon>
        <taxon>Euplotida</taxon>
        <taxon>Euplotidae</taxon>
        <taxon>Euplotes</taxon>
    </lineage>
</organism>
<protein>
    <submittedName>
        <fullName evidence="2">Uncharacterized protein</fullName>
    </submittedName>
</protein>
<evidence type="ECO:0000313" key="2">
    <source>
        <dbReference type="EMBL" id="CAE0349254.1"/>
    </source>
</evidence>
<dbReference type="AlphaFoldDB" id="A0A7S3J9F8"/>
<accession>A0A7S3J9F8</accession>
<gene>
    <name evidence="2" type="ORF">EHAR0213_LOCUS8166</name>
</gene>
<proteinExistence type="predicted"/>
<feature type="compositionally biased region" description="Basic and acidic residues" evidence="1">
    <location>
        <begin position="136"/>
        <end position="148"/>
    </location>
</feature>
<sequence>MFSCGSVEALNLELASADRQAGNDLLLAKRTLGVPLQPLFNAVLVEDVLVVSQQPSDESLRHEAREADHAGRRLDLFGRELGLEVGDAVEVNLCFVVVRLVDIPRLVFLPFSMFSAMPAALESPPSNQSVDEPDQPLEHDKVQDKASV</sequence>